<evidence type="ECO:0000259" key="1">
    <source>
        <dbReference type="Pfam" id="PF02625"/>
    </source>
</evidence>
<keyword evidence="4" id="KW-1185">Reference proteome</keyword>
<feature type="domain" description="XdhC Rossmann" evidence="2">
    <location>
        <begin position="169"/>
        <end position="311"/>
    </location>
</feature>
<organism evidence="3 4">
    <name type="scientific">Labrys monachus</name>
    <dbReference type="NCBI Taxonomy" id="217067"/>
    <lineage>
        <taxon>Bacteria</taxon>
        <taxon>Pseudomonadati</taxon>
        <taxon>Pseudomonadota</taxon>
        <taxon>Alphaproteobacteria</taxon>
        <taxon>Hyphomicrobiales</taxon>
        <taxon>Xanthobacteraceae</taxon>
        <taxon>Labrys</taxon>
    </lineage>
</organism>
<dbReference type="InterPro" id="IPR014308">
    <property type="entry name" value="Xanthine_DH_XdhC"/>
</dbReference>
<dbReference type="Pfam" id="PF13478">
    <property type="entry name" value="XdhC_C"/>
    <property type="match status" value="1"/>
</dbReference>
<sequence>MGIFATLERMVERDGGAVLVTVMAVSGSSPREAGTRMAVRPDGAFSGTIGGGALEWQALAEAQALLASAAGSRMRMTDRALGPDLGQCCGGRVRLMLERFDRTDLPWLAALSAREDGAEMITIGLPQPGGSFSRRPAGETEAALAPSAAPVLLADGRLVERFGSRNPPVYLFGAGHVGRALVMALAPLPFELFWFDPRTDAFPAHVPRQVRIMRDPQPERSLGQAPDDARILIMTHSHALDLAIALAALAAGRFAYVGVIGSQTKRARFLSQMRQAGLDEERIARLTCPIGIPGIEGKEPAVIAASVVAQILLLPAYAAAGAGREESRLPAERRSVGGKAVS</sequence>
<dbReference type="Pfam" id="PF02625">
    <property type="entry name" value="XdhC_CoxI"/>
    <property type="match status" value="1"/>
</dbReference>
<dbReference type="InterPro" id="IPR027051">
    <property type="entry name" value="XdhC_Rossmann_dom"/>
</dbReference>
<dbReference type="InterPro" id="IPR003777">
    <property type="entry name" value="XdhC_CoxI"/>
</dbReference>
<dbReference type="Gene3D" id="3.40.50.720">
    <property type="entry name" value="NAD(P)-binding Rossmann-like Domain"/>
    <property type="match status" value="1"/>
</dbReference>
<proteinExistence type="predicted"/>
<dbReference type="RefSeq" id="WP_307428160.1">
    <property type="nucleotide sequence ID" value="NZ_JAUSVK010000001.1"/>
</dbReference>
<dbReference type="InterPro" id="IPR052698">
    <property type="entry name" value="MoCofactor_Util/Proc"/>
</dbReference>
<dbReference type="Proteomes" id="UP001237448">
    <property type="component" value="Unassembled WGS sequence"/>
</dbReference>
<gene>
    <name evidence="3" type="ORF">J3R73_002987</name>
</gene>
<reference evidence="3 4" key="1">
    <citation type="submission" date="2023-07" db="EMBL/GenBank/DDBJ databases">
        <title>Genomic Encyclopedia of Type Strains, Phase IV (KMG-IV): sequencing the most valuable type-strain genomes for metagenomic binning, comparative biology and taxonomic classification.</title>
        <authorList>
            <person name="Goeker M."/>
        </authorList>
    </citation>
    <scope>NUCLEOTIDE SEQUENCE [LARGE SCALE GENOMIC DNA]</scope>
    <source>
        <strain evidence="3 4">DSM 5896</strain>
    </source>
</reference>
<protein>
    <submittedName>
        <fullName evidence="3">Xanthine dehydrogenase accessory factor</fullName>
    </submittedName>
</protein>
<evidence type="ECO:0000313" key="3">
    <source>
        <dbReference type="EMBL" id="MDQ0393195.1"/>
    </source>
</evidence>
<evidence type="ECO:0000313" key="4">
    <source>
        <dbReference type="Proteomes" id="UP001237448"/>
    </source>
</evidence>
<feature type="domain" description="XdhC- CoxI" evidence="1">
    <location>
        <begin position="12"/>
        <end position="70"/>
    </location>
</feature>
<name>A0ABU0FGK8_9HYPH</name>
<dbReference type="EMBL" id="JAUSVK010000001">
    <property type="protein sequence ID" value="MDQ0393195.1"/>
    <property type="molecule type" value="Genomic_DNA"/>
</dbReference>
<dbReference type="NCBIfam" id="TIGR02964">
    <property type="entry name" value="xanthine_xdhC"/>
    <property type="match status" value="1"/>
</dbReference>
<dbReference type="PANTHER" id="PTHR30388:SF6">
    <property type="entry name" value="XANTHINE DEHYDROGENASE SUBUNIT A-RELATED"/>
    <property type="match status" value="1"/>
</dbReference>
<comment type="caution">
    <text evidence="3">The sequence shown here is derived from an EMBL/GenBank/DDBJ whole genome shotgun (WGS) entry which is preliminary data.</text>
</comment>
<evidence type="ECO:0000259" key="2">
    <source>
        <dbReference type="Pfam" id="PF13478"/>
    </source>
</evidence>
<accession>A0ABU0FGK8</accession>
<dbReference type="PANTHER" id="PTHR30388">
    <property type="entry name" value="ALDEHYDE OXIDOREDUCTASE MOLYBDENUM COFACTOR ASSEMBLY PROTEIN"/>
    <property type="match status" value="1"/>
</dbReference>